<dbReference type="PRINTS" id="PR00690">
    <property type="entry name" value="ADHESNFAMILY"/>
</dbReference>
<comment type="caution">
    <text evidence="7">The sequence shown here is derived from an EMBL/GenBank/DDBJ whole genome shotgun (WGS) entry which is preliminary data.</text>
</comment>
<dbReference type="EMBL" id="JACJQU010000005">
    <property type="protein sequence ID" value="MBD2294128.1"/>
    <property type="molecule type" value="Genomic_DNA"/>
</dbReference>
<comment type="subcellular location">
    <subcellularLocation>
        <location evidence="1">Cell envelope</location>
    </subcellularLocation>
</comment>
<dbReference type="SUPFAM" id="SSF53807">
    <property type="entry name" value="Helical backbone' metal receptor"/>
    <property type="match status" value="1"/>
</dbReference>
<sequence>MFCNSQLKFLASVALTFGIISCSPAGENNPSTPTGTENQSTEKLPLVVATNTVICGLTEEIARYTIDLKCLIDAGSDPHVYQPKPDDSKAIEQAELILYGGYNFEAGLIKLIKATSNPAPKVAVHEIAVPNPQKFQEDGQTVIDPHVWQNAQNGIAIAETIAQQLVKLSPNNTAIYTTSSEKLTQEISQIDTWIKSQIATIPKKQHKLVTTHDAFGYYSQAYGITIQGALGGISTEEAPTPARVGALAREIQKEKVPTIFAETTINPKLIQAVAQEAKVKVAEQELFADGLGEKGSAGETYQKMLIANTKTIVEGLGGKYSRIQNSEFRSQE</sequence>
<keyword evidence="4 6" id="KW-0732">Signal</keyword>
<dbReference type="InterPro" id="IPR006129">
    <property type="entry name" value="AdhesinB"/>
</dbReference>
<keyword evidence="3" id="KW-0479">Metal-binding</keyword>
<dbReference type="AlphaFoldDB" id="A0A927A125"/>
<proteinExistence type="inferred from homology"/>
<dbReference type="Pfam" id="PF01297">
    <property type="entry name" value="ZnuA"/>
    <property type="match status" value="1"/>
</dbReference>
<organism evidence="7 8">
    <name type="scientific">Anabaena sphaerica FACHB-251</name>
    <dbReference type="NCBI Taxonomy" id="2692883"/>
    <lineage>
        <taxon>Bacteria</taxon>
        <taxon>Bacillati</taxon>
        <taxon>Cyanobacteriota</taxon>
        <taxon>Cyanophyceae</taxon>
        <taxon>Nostocales</taxon>
        <taxon>Nostocaceae</taxon>
        <taxon>Anabaena</taxon>
    </lineage>
</organism>
<keyword evidence="8" id="KW-1185">Reference proteome</keyword>
<name>A0A927A125_9NOST</name>
<dbReference type="GO" id="GO:0007155">
    <property type="term" value="P:cell adhesion"/>
    <property type="evidence" value="ECO:0007669"/>
    <property type="project" value="InterPro"/>
</dbReference>
<dbReference type="InterPro" id="IPR006127">
    <property type="entry name" value="ZnuA-like"/>
</dbReference>
<evidence type="ECO:0000313" key="7">
    <source>
        <dbReference type="EMBL" id="MBD2294128.1"/>
    </source>
</evidence>
<evidence type="ECO:0000256" key="2">
    <source>
        <dbReference type="ARBA" id="ARBA00022448"/>
    </source>
</evidence>
<feature type="signal peptide" evidence="6">
    <location>
        <begin position="1"/>
        <end position="25"/>
    </location>
</feature>
<evidence type="ECO:0000256" key="1">
    <source>
        <dbReference type="ARBA" id="ARBA00004196"/>
    </source>
</evidence>
<accession>A0A927A125</accession>
<dbReference type="RefSeq" id="WP_190560217.1">
    <property type="nucleotide sequence ID" value="NZ_JACJQU010000005.1"/>
</dbReference>
<dbReference type="PANTHER" id="PTHR42953:SF1">
    <property type="entry name" value="METAL-BINDING PROTEIN HI_0362-RELATED"/>
    <property type="match status" value="1"/>
</dbReference>
<dbReference type="GO" id="GO:0046872">
    <property type="term" value="F:metal ion binding"/>
    <property type="evidence" value="ECO:0007669"/>
    <property type="project" value="UniProtKB-KW"/>
</dbReference>
<reference evidence="8" key="1">
    <citation type="journal article" date="2020" name="ISME J.">
        <title>Comparative genomics reveals insights into cyanobacterial evolution and habitat adaptation.</title>
        <authorList>
            <person name="Chen M.Y."/>
            <person name="Teng W.K."/>
            <person name="Zhao L."/>
            <person name="Hu C.X."/>
            <person name="Zhou Y.K."/>
            <person name="Han B.P."/>
            <person name="Song L.R."/>
            <person name="Shu W.S."/>
        </authorList>
    </citation>
    <scope>NUCLEOTIDE SEQUENCE [LARGE SCALE GENOMIC DNA]</scope>
    <source>
        <strain evidence="8">FACHB-251</strain>
    </source>
</reference>
<evidence type="ECO:0000256" key="5">
    <source>
        <dbReference type="RuleBase" id="RU003512"/>
    </source>
</evidence>
<gene>
    <name evidence="7" type="ORF">H6G06_11660</name>
</gene>
<dbReference type="PRINTS" id="PR00691">
    <property type="entry name" value="ADHESINB"/>
</dbReference>
<evidence type="ECO:0000256" key="3">
    <source>
        <dbReference type="ARBA" id="ARBA00022723"/>
    </source>
</evidence>
<feature type="chain" id="PRO_5037265265" evidence="6">
    <location>
        <begin position="26"/>
        <end position="332"/>
    </location>
</feature>
<keyword evidence="2 5" id="KW-0813">Transport</keyword>
<dbReference type="GO" id="GO:0030001">
    <property type="term" value="P:metal ion transport"/>
    <property type="evidence" value="ECO:0007669"/>
    <property type="project" value="InterPro"/>
</dbReference>
<dbReference type="Proteomes" id="UP000662185">
    <property type="component" value="Unassembled WGS sequence"/>
</dbReference>
<protein>
    <submittedName>
        <fullName evidence="7">Zinc ABC transporter substrate-binding protein</fullName>
    </submittedName>
</protein>
<comment type="similarity">
    <text evidence="5">Belongs to the bacterial solute-binding protein 9 family.</text>
</comment>
<evidence type="ECO:0000256" key="4">
    <source>
        <dbReference type="ARBA" id="ARBA00022729"/>
    </source>
</evidence>
<dbReference type="InterPro" id="IPR050492">
    <property type="entry name" value="Bact_metal-bind_prot9"/>
</dbReference>
<dbReference type="PANTHER" id="PTHR42953">
    <property type="entry name" value="HIGH-AFFINITY ZINC UPTAKE SYSTEM PROTEIN ZNUA-RELATED"/>
    <property type="match status" value="1"/>
</dbReference>
<dbReference type="InterPro" id="IPR006128">
    <property type="entry name" value="Lipoprotein_PsaA-like"/>
</dbReference>
<evidence type="ECO:0000256" key="6">
    <source>
        <dbReference type="SAM" id="SignalP"/>
    </source>
</evidence>
<evidence type="ECO:0000313" key="8">
    <source>
        <dbReference type="Proteomes" id="UP000662185"/>
    </source>
</evidence>
<dbReference type="GO" id="GO:0030313">
    <property type="term" value="C:cell envelope"/>
    <property type="evidence" value="ECO:0007669"/>
    <property type="project" value="UniProtKB-SubCell"/>
</dbReference>
<dbReference type="Gene3D" id="3.40.50.1980">
    <property type="entry name" value="Nitrogenase molybdenum iron protein domain"/>
    <property type="match status" value="2"/>
</dbReference>